<keyword evidence="6 9" id="KW-0472">Membrane</keyword>
<reference evidence="12" key="1">
    <citation type="journal article" date="2019" name="Int. J. Syst. Evol. Microbiol.">
        <title>The Global Catalogue of Microorganisms (GCM) 10K type strain sequencing project: providing services to taxonomists for standard genome sequencing and annotation.</title>
        <authorList>
            <consortium name="The Broad Institute Genomics Platform"/>
            <consortium name="The Broad Institute Genome Sequencing Center for Infectious Disease"/>
            <person name="Wu L."/>
            <person name="Ma J."/>
        </authorList>
    </citation>
    <scope>NUCLEOTIDE SEQUENCE [LARGE SCALE GENOMIC DNA]</scope>
    <source>
        <strain evidence="12">DT72</strain>
    </source>
</reference>
<keyword evidence="5 9" id="KW-1133">Transmembrane helix</keyword>
<keyword evidence="3 11" id="KW-0132">Cell division</keyword>
<evidence type="ECO:0000256" key="7">
    <source>
        <dbReference type="ARBA" id="ARBA00023306"/>
    </source>
</evidence>
<feature type="domain" description="POTRA" evidence="10">
    <location>
        <begin position="55"/>
        <end position="123"/>
    </location>
</feature>
<evidence type="ECO:0000256" key="8">
    <source>
        <dbReference type="SAM" id="MobiDB-lite"/>
    </source>
</evidence>
<dbReference type="InterPro" id="IPR050487">
    <property type="entry name" value="FtsQ_DivIB"/>
</dbReference>
<dbReference type="PROSITE" id="PS51779">
    <property type="entry name" value="POTRA"/>
    <property type="match status" value="1"/>
</dbReference>
<evidence type="ECO:0000256" key="5">
    <source>
        <dbReference type="ARBA" id="ARBA00022989"/>
    </source>
</evidence>
<comment type="subcellular location">
    <subcellularLocation>
        <location evidence="1">Membrane</location>
    </subcellularLocation>
</comment>
<keyword evidence="4 9" id="KW-0812">Transmembrane</keyword>
<evidence type="ECO:0000256" key="1">
    <source>
        <dbReference type="ARBA" id="ARBA00004370"/>
    </source>
</evidence>
<organism evidence="11 12">
    <name type="scientific">Rhodococcus gannanensis</name>
    <dbReference type="NCBI Taxonomy" id="1960308"/>
    <lineage>
        <taxon>Bacteria</taxon>
        <taxon>Bacillati</taxon>
        <taxon>Actinomycetota</taxon>
        <taxon>Actinomycetes</taxon>
        <taxon>Mycobacteriales</taxon>
        <taxon>Nocardiaceae</taxon>
        <taxon>Rhodococcus</taxon>
    </lineage>
</organism>
<name>A0ABW4P5T4_9NOCA</name>
<sequence length="245" mass="25615">MSRGRRPERTRSTGTGVRSGSAPRPPRNRKPLFLTVAAVAVIVALTAVAWFTPLLSARAVTVVGNAGVPSEEILAALDVPTGQPLLRVDTGAAAARVASIAKVDHVRVERKYPSTIRVTVVERAPAVFYDAPEGTHLMDASGVAYAIEPPPPGVPRLAVADPSRDDAATEDALATLAALPPVLRPQVTEVSAASLSDIRLTLADGRQVLWGSVDESEHKAAIVGPLLGQPGQVFDVSSPDLPTVR</sequence>
<accession>A0ABW4P5T4</accession>
<evidence type="ECO:0000313" key="12">
    <source>
        <dbReference type="Proteomes" id="UP001597286"/>
    </source>
</evidence>
<gene>
    <name evidence="11" type="ORF">ACFSJG_12465</name>
</gene>
<dbReference type="Gene3D" id="3.10.20.310">
    <property type="entry name" value="membrane protein fhac"/>
    <property type="match status" value="1"/>
</dbReference>
<dbReference type="Pfam" id="PF08478">
    <property type="entry name" value="POTRA_1"/>
    <property type="match status" value="1"/>
</dbReference>
<evidence type="ECO:0000256" key="2">
    <source>
        <dbReference type="ARBA" id="ARBA00022475"/>
    </source>
</evidence>
<dbReference type="PANTHER" id="PTHR37820">
    <property type="entry name" value="CELL DIVISION PROTEIN DIVIB"/>
    <property type="match status" value="1"/>
</dbReference>
<dbReference type="InterPro" id="IPR005548">
    <property type="entry name" value="Cell_div_FtsQ/DivIB_C"/>
</dbReference>
<keyword evidence="7" id="KW-0131">Cell cycle</keyword>
<feature type="transmembrane region" description="Helical" evidence="9">
    <location>
        <begin position="32"/>
        <end position="51"/>
    </location>
</feature>
<evidence type="ECO:0000313" key="11">
    <source>
        <dbReference type="EMBL" id="MFD1813034.1"/>
    </source>
</evidence>
<keyword evidence="12" id="KW-1185">Reference proteome</keyword>
<evidence type="ECO:0000256" key="3">
    <source>
        <dbReference type="ARBA" id="ARBA00022618"/>
    </source>
</evidence>
<comment type="caution">
    <text evidence="11">The sequence shown here is derived from an EMBL/GenBank/DDBJ whole genome shotgun (WGS) entry which is preliminary data.</text>
</comment>
<feature type="compositionally biased region" description="Basic and acidic residues" evidence="8">
    <location>
        <begin position="1"/>
        <end position="11"/>
    </location>
</feature>
<protein>
    <submittedName>
        <fullName evidence="11">Cell division protein FtsQ/DivIB</fullName>
    </submittedName>
</protein>
<dbReference type="PANTHER" id="PTHR37820:SF1">
    <property type="entry name" value="CELL DIVISION PROTEIN FTSQ"/>
    <property type="match status" value="1"/>
</dbReference>
<evidence type="ECO:0000259" key="10">
    <source>
        <dbReference type="PROSITE" id="PS51779"/>
    </source>
</evidence>
<dbReference type="RefSeq" id="WP_378485536.1">
    <property type="nucleotide sequence ID" value="NZ_JBHUFB010000010.1"/>
</dbReference>
<dbReference type="EMBL" id="JBHUFB010000010">
    <property type="protein sequence ID" value="MFD1813034.1"/>
    <property type="molecule type" value="Genomic_DNA"/>
</dbReference>
<evidence type="ECO:0000256" key="6">
    <source>
        <dbReference type="ARBA" id="ARBA00023136"/>
    </source>
</evidence>
<dbReference type="InterPro" id="IPR034746">
    <property type="entry name" value="POTRA"/>
</dbReference>
<evidence type="ECO:0000256" key="4">
    <source>
        <dbReference type="ARBA" id="ARBA00022692"/>
    </source>
</evidence>
<dbReference type="Pfam" id="PF03799">
    <property type="entry name" value="FtsQ_DivIB_C"/>
    <property type="match status" value="1"/>
</dbReference>
<dbReference type="InterPro" id="IPR013685">
    <property type="entry name" value="POTRA_FtsQ_type"/>
</dbReference>
<proteinExistence type="predicted"/>
<dbReference type="GO" id="GO:0051301">
    <property type="term" value="P:cell division"/>
    <property type="evidence" value="ECO:0007669"/>
    <property type="project" value="UniProtKB-KW"/>
</dbReference>
<keyword evidence="2" id="KW-1003">Cell membrane</keyword>
<feature type="region of interest" description="Disordered" evidence="8">
    <location>
        <begin position="1"/>
        <end position="26"/>
    </location>
</feature>
<dbReference type="Proteomes" id="UP001597286">
    <property type="component" value="Unassembled WGS sequence"/>
</dbReference>
<evidence type="ECO:0000256" key="9">
    <source>
        <dbReference type="SAM" id="Phobius"/>
    </source>
</evidence>